<organism evidence="1 2">
    <name type="scientific">Neofusicoccum parvum</name>
    <dbReference type="NCBI Taxonomy" id="310453"/>
    <lineage>
        <taxon>Eukaryota</taxon>
        <taxon>Fungi</taxon>
        <taxon>Dikarya</taxon>
        <taxon>Ascomycota</taxon>
        <taxon>Pezizomycotina</taxon>
        <taxon>Dothideomycetes</taxon>
        <taxon>Dothideomycetes incertae sedis</taxon>
        <taxon>Botryosphaeriales</taxon>
        <taxon>Botryosphaeriaceae</taxon>
        <taxon>Neofusicoccum</taxon>
    </lineage>
</organism>
<keyword evidence="2" id="KW-1185">Reference proteome</keyword>
<dbReference type="EMBL" id="BSXG01000020">
    <property type="protein sequence ID" value="GME25555.1"/>
    <property type="molecule type" value="Genomic_DNA"/>
</dbReference>
<name>A0ACB5RYK0_9PEZI</name>
<evidence type="ECO:0000313" key="1">
    <source>
        <dbReference type="EMBL" id="GME25555.1"/>
    </source>
</evidence>
<protein>
    <submittedName>
        <fullName evidence="1">Uncharacterized protein LTHEOB_3110</fullName>
    </submittedName>
</protein>
<comment type="caution">
    <text evidence="1">The sequence shown here is derived from an EMBL/GenBank/DDBJ whole genome shotgun (WGS) entry which is preliminary data.</text>
</comment>
<gene>
    <name evidence="1" type="primary">g11396</name>
    <name evidence="1" type="ORF">NpPPO83_00011396</name>
</gene>
<sequence length="256" mass="28067">MSGMEPAGLAVGVVGIAALFNNAVECFEYIQLGRNFGKDFGTSQLKLDNARLRLSRWGEAIQIHDAESLPPRETRQAGRNIGHILELFADAEGISKTFRGTATANTDLAVYDPHADMNEKALALHKQMRNLALNRQKHTGLSQKTKWALYQKKHFEELIENITDLVDGLEKILPAPQATQSRLCEEEISTIGAQADLPLLEEVVVEQDPSLVDAIRKVLAEQERLPGVVFSGANNRGFQLGNNTGTISGFTFGGKD</sequence>
<accession>A0ACB5RYK0</accession>
<evidence type="ECO:0000313" key="2">
    <source>
        <dbReference type="Proteomes" id="UP001165186"/>
    </source>
</evidence>
<reference evidence="1" key="1">
    <citation type="submission" date="2024-09" db="EMBL/GenBank/DDBJ databases">
        <title>Draft Genome Sequences of Neofusicoccum parvum.</title>
        <authorList>
            <person name="Ashida A."/>
            <person name="Camagna M."/>
            <person name="Tanaka A."/>
            <person name="Takemoto D."/>
        </authorList>
    </citation>
    <scope>NUCLEOTIDE SEQUENCE</scope>
    <source>
        <strain evidence="1">PPO83</strain>
    </source>
</reference>
<dbReference type="Proteomes" id="UP001165186">
    <property type="component" value="Unassembled WGS sequence"/>
</dbReference>
<proteinExistence type="predicted"/>